<gene>
    <name evidence="1" type="ORF">CVT26_001699</name>
</gene>
<dbReference type="EMBL" id="NHYE01000058">
    <property type="protein sequence ID" value="PPR07631.1"/>
    <property type="molecule type" value="Genomic_DNA"/>
</dbReference>
<proteinExistence type="predicted"/>
<keyword evidence="2" id="KW-1185">Reference proteome</keyword>
<reference evidence="1 2" key="1">
    <citation type="journal article" date="2018" name="Evol. Lett.">
        <title>Horizontal gene cluster transfer increased hallucinogenic mushroom diversity.</title>
        <authorList>
            <person name="Reynolds H.T."/>
            <person name="Vijayakumar V."/>
            <person name="Gluck-Thaler E."/>
            <person name="Korotkin H.B."/>
            <person name="Matheny P.B."/>
            <person name="Slot J.C."/>
        </authorList>
    </citation>
    <scope>NUCLEOTIDE SEQUENCE [LARGE SCALE GENOMIC DNA]</scope>
    <source>
        <strain evidence="1 2">SRW20</strain>
    </source>
</reference>
<dbReference type="AlphaFoldDB" id="A0A409YXA9"/>
<comment type="caution">
    <text evidence="1">The sequence shown here is derived from an EMBL/GenBank/DDBJ whole genome shotgun (WGS) entry which is preliminary data.</text>
</comment>
<dbReference type="OrthoDB" id="3016366at2759"/>
<dbReference type="Proteomes" id="UP000284706">
    <property type="component" value="Unassembled WGS sequence"/>
</dbReference>
<sequence>MKGISKRLAEVPGDIFVALFLRADLASFHWALVIYLGGQADSAAKRDDGLWVKMHAKNTYGGIWEYEKVEMTTEGEGGIFNEASVLVKIGNIGRDLDNLYEVVSRIDAQFKEIPHRTDRIDGGRKTRYDCIIWLRMAVRKLLGTGMLDIKSDTDESGDMKYDEAVRLESVCRAYGEEFLKMRGAGWEERVWIVES</sequence>
<name>A0A409YXA9_9AGAR</name>
<accession>A0A409YXA9</accession>
<protein>
    <submittedName>
        <fullName evidence="1">Uncharacterized protein</fullName>
    </submittedName>
</protein>
<evidence type="ECO:0000313" key="2">
    <source>
        <dbReference type="Proteomes" id="UP000284706"/>
    </source>
</evidence>
<evidence type="ECO:0000313" key="1">
    <source>
        <dbReference type="EMBL" id="PPR07631.1"/>
    </source>
</evidence>
<organism evidence="1 2">
    <name type="scientific">Gymnopilus dilepis</name>
    <dbReference type="NCBI Taxonomy" id="231916"/>
    <lineage>
        <taxon>Eukaryota</taxon>
        <taxon>Fungi</taxon>
        <taxon>Dikarya</taxon>
        <taxon>Basidiomycota</taxon>
        <taxon>Agaricomycotina</taxon>
        <taxon>Agaricomycetes</taxon>
        <taxon>Agaricomycetidae</taxon>
        <taxon>Agaricales</taxon>
        <taxon>Agaricineae</taxon>
        <taxon>Hymenogastraceae</taxon>
        <taxon>Gymnopilus</taxon>
    </lineage>
</organism>
<dbReference type="InParanoid" id="A0A409YXA9"/>